<protein>
    <submittedName>
        <fullName evidence="2">Uncharacterized protein</fullName>
    </submittedName>
</protein>
<accession>A0A6J5LIH4</accession>
<gene>
    <name evidence="2" type="ORF">UFOVP249_62</name>
</gene>
<reference evidence="2" key="1">
    <citation type="submission" date="2020-04" db="EMBL/GenBank/DDBJ databases">
        <authorList>
            <person name="Chiriac C."/>
            <person name="Salcher M."/>
            <person name="Ghai R."/>
            <person name="Kavagutti S V."/>
        </authorList>
    </citation>
    <scope>NUCLEOTIDE SEQUENCE</scope>
</reference>
<sequence>MNITILSVDIKTVPTAKGSYQTADVAYKNNSFQGKVEGKKVMSFGATKDAFATLATAHPGQTYEVTIVKNDKGYNDWISMAQAVFGAASPAASAAPTVAGKSASPAPRSTYETPEERAQRQVLIVRQSSLSSAVSLLTTGAKTPPSTQAVVEAAKAFEAYVFGTEPQDLSIEAMSSDEFPDVN</sequence>
<evidence type="ECO:0000313" key="2">
    <source>
        <dbReference type="EMBL" id="CAB4132926.1"/>
    </source>
</evidence>
<evidence type="ECO:0000256" key="1">
    <source>
        <dbReference type="SAM" id="MobiDB-lite"/>
    </source>
</evidence>
<name>A0A6J5LIH4_9CAUD</name>
<feature type="region of interest" description="Disordered" evidence="1">
    <location>
        <begin position="96"/>
        <end position="115"/>
    </location>
</feature>
<organism evidence="2">
    <name type="scientific">uncultured Caudovirales phage</name>
    <dbReference type="NCBI Taxonomy" id="2100421"/>
    <lineage>
        <taxon>Viruses</taxon>
        <taxon>Duplodnaviria</taxon>
        <taxon>Heunggongvirae</taxon>
        <taxon>Uroviricota</taxon>
        <taxon>Caudoviricetes</taxon>
        <taxon>Peduoviridae</taxon>
        <taxon>Maltschvirus</taxon>
        <taxon>Maltschvirus maltsch</taxon>
    </lineage>
</organism>
<proteinExistence type="predicted"/>
<dbReference type="EMBL" id="LR796268">
    <property type="protein sequence ID" value="CAB4132926.1"/>
    <property type="molecule type" value="Genomic_DNA"/>
</dbReference>